<gene>
    <name evidence="3" type="ORF">EXZ61_12260</name>
</gene>
<protein>
    <submittedName>
        <fullName evidence="3">Acyl-CoA desaturase</fullName>
    </submittedName>
</protein>
<dbReference type="PANTHER" id="PTHR19353:SF19">
    <property type="entry name" value="DELTA(5) FATTY ACID DESATURASE C-RELATED"/>
    <property type="match status" value="1"/>
</dbReference>
<dbReference type="InterPro" id="IPR005804">
    <property type="entry name" value="FA_desaturase_dom"/>
</dbReference>
<dbReference type="EMBL" id="CP036282">
    <property type="protein sequence ID" value="QDL54875.1"/>
    <property type="molecule type" value="Genomic_DNA"/>
</dbReference>
<keyword evidence="1" id="KW-1133">Transmembrane helix</keyword>
<keyword evidence="4" id="KW-1185">Reference proteome</keyword>
<dbReference type="PANTHER" id="PTHR19353">
    <property type="entry name" value="FATTY ACID DESATURASE 2"/>
    <property type="match status" value="1"/>
</dbReference>
<dbReference type="Proteomes" id="UP000317365">
    <property type="component" value="Chromosome"/>
</dbReference>
<dbReference type="InterPro" id="IPR012171">
    <property type="entry name" value="Fatty_acid_desaturase"/>
</dbReference>
<evidence type="ECO:0000313" key="4">
    <source>
        <dbReference type="Proteomes" id="UP000317365"/>
    </source>
</evidence>
<dbReference type="RefSeq" id="WP_142812035.1">
    <property type="nucleotide sequence ID" value="NZ_CP036282.1"/>
</dbReference>
<feature type="transmembrane region" description="Helical" evidence="1">
    <location>
        <begin position="95"/>
        <end position="114"/>
    </location>
</feature>
<dbReference type="KEGG" id="rhg:EXZ61_12260"/>
<keyword evidence="1" id="KW-0472">Membrane</keyword>
<reference evidence="4" key="1">
    <citation type="submission" date="2019-02" db="EMBL/GenBank/DDBJ databases">
        <title>Complete genome sequence of Rhodoferax sp. Gr-4.</title>
        <authorList>
            <person name="Jin L."/>
        </authorList>
    </citation>
    <scope>NUCLEOTIDE SEQUENCE [LARGE SCALE GENOMIC DNA]</scope>
    <source>
        <strain evidence="4">Gr-4</strain>
    </source>
</reference>
<dbReference type="GO" id="GO:0016717">
    <property type="term" value="F:oxidoreductase activity, acting on paired donors, with oxidation of a pair of donors resulting in the reduction of molecular oxygen to two molecules of water"/>
    <property type="evidence" value="ECO:0007669"/>
    <property type="project" value="TreeGrafter"/>
</dbReference>
<dbReference type="GO" id="GO:0008610">
    <property type="term" value="P:lipid biosynthetic process"/>
    <property type="evidence" value="ECO:0007669"/>
    <property type="project" value="UniProtKB-ARBA"/>
</dbReference>
<evidence type="ECO:0000313" key="3">
    <source>
        <dbReference type="EMBL" id="QDL54875.1"/>
    </source>
</evidence>
<evidence type="ECO:0000256" key="1">
    <source>
        <dbReference type="SAM" id="Phobius"/>
    </source>
</evidence>
<name>A0A515EQJ0_9BURK</name>
<feature type="transmembrane region" description="Helical" evidence="1">
    <location>
        <begin position="38"/>
        <end position="57"/>
    </location>
</feature>
<dbReference type="Pfam" id="PF00487">
    <property type="entry name" value="FA_desaturase"/>
    <property type="match status" value="1"/>
</dbReference>
<feature type="transmembrane region" description="Helical" evidence="1">
    <location>
        <begin position="195"/>
        <end position="216"/>
    </location>
</feature>
<sequence length="342" mass="38235">MQSYYKPTLDPERARAVWKSMQSRIVAQGVVQHVGAVAWLRFVVLSALLAGVLWVTWTHATVLGLGLGALATALLLAQFAFLGHDAGHGGLHRKSALNSLLGQLCMTVVTGMAFGEWYSRHTAHHRHCQDEEQDPDMEVSVVVSLTENAARTKGRIGRWFTRQQGWLVWGLSLLFAHSQRHLAQWGALRQPLRYWADLVGLCVHFGLWFALPVLVLQVDLKIAVLVYTLPLFVLGPYLAAIFWLNHIGMPLVRGTQGLSFLEHQAATSRTITNPKQWDWFFGGLNYQIEHHLFPSVPSFRLYRVQNIVRTAFAQDGIVYNGSGFVAAVRSVALHFRGVAKAL</sequence>
<dbReference type="GO" id="GO:0016020">
    <property type="term" value="C:membrane"/>
    <property type="evidence" value="ECO:0007669"/>
    <property type="project" value="TreeGrafter"/>
</dbReference>
<accession>A0A515EQJ0</accession>
<dbReference type="AlphaFoldDB" id="A0A515EQJ0"/>
<organism evidence="3 4">
    <name type="scientific">Rhodoferax aquaticus</name>
    <dbReference type="NCBI Taxonomy" id="2527691"/>
    <lineage>
        <taxon>Bacteria</taxon>
        <taxon>Pseudomonadati</taxon>
        <taxon>Pseudomonadota</taxon>
        <taxon>Betaproteobacteria</taxon>
        <taxon>Burkholderiales</taxon>
        <taxon>Comamonadaceae</taxon>
        <taxon>Rhodoferax</taxon>
    </lineage>
</organism>
<evidence type="ECO:0000259" key="2">
    <source>
        <dbReference type="Pfam" id="PF00487"/>
    </source>
</evidence>
<feature type="transmembrane region" description="Helical" evidence="1">
    <location>
        <begin position="222"/>
        <end position="244"/>
    </location>
</feature>
<keyword evidence="1" id="KW-0812">Transmembrane</keyword>
<feature type="transmembrane region" description="Helical" evidence="1">
    <location>
        <begin position="166"/>
        <end position="183"/>
    </location>
</feature>
<reference evidence="4" key="2">
    <citation type="journal article" date="2020" name="Int. J. Syst. Evol. Microbiol.">
        <title>Genomic insights into a novel species Rhodoferax aquaticus sp. nov., isolated from freshwater.</title>
        <authorList>
            <person name="Li T."/>
            <person name="Zhuo Y."/>
            <person name="Jin C.Z."/>
            <person name="Wu X."/>
            <person name="Ko S.R."/>
            <person name="Jin F.J."/>
            <person name="Ahn C.Y."/>
            <person name="Oh H.M."/>
            <person name="Lee H.G."/>
            <person name="Jin L."/>
        </authorList>
    </citation>
    <scope>NUCLEOTIDE SEQUENCE [LARGE SCALE GENOMIC DNA]</scope>
    <source>
        <strain evidence="4">Gr-4</strain>
    </source>
</reference>
<dbReference type="CDD" id="cd03506">
    <property type="entry name" value="Delta6-FADS-like"/>
    <property type="match status" value="1"/>
</dbReference>
<proteinExistence type="predicted"/>
<feature type="domain" description="Fatty acid desaturase" evidence="2">
    <location>
        <begin position="65"/>
        <end position="320"/>
    </location>
</feature>
<feature type="transmembrane region" description="Helical" evidence="1">
    <location>
        <begin position="63"/>
        <end position="83"/>
    </location>
</feature>